<evidence type="ECO:0000256" key="1">
    <source>
        <dbReference type="ARBA" id="ARBA00004370"/>
    </source>
</evidence>
<dbReference type="GO" id="GO:0016491">
    <property type="term" value="F:oxidoreductase activity"/>
    <property type="evidence" value="ECO:0007669"/>
    <property type="project" value="InterPro"/>
</dbReference>
<accession>A0A1Z5KAH3</accession>
<organism evidence="7 8">
    <name type="scientific">Fistulifera solaris</name>
    <name type="common">Oleaginous diatom</name>
    <dbReference type="NCBI Taxonomy" id="1519565"/>
    <lineage>
        <taxon>Eukaryota</taxon>
        <taxon>Sar</taxon>
        <taxon>Stramenopiles</taxon>
        <taxon>Ochrophyta</taxon>
        <taxon>Bacillariophyta</taxon>
        <taxon>Bacillariophyceae</taxon>
        <taxon>Bacillariophycidae</taxon>
        <taxon>Naviculales</taxon>
        <taxon>Naviculaceae</taxon>
        <taxon>Fistulifera</taxon>
    </lineage>
</organism>
<dbReference type="GO" id="GO:0005506">
    <property type="term" value="F:iron ion binding"/>
    <property type="evidence" value="ECO:0007669"/>
    <property type="project" value="InterPro"/>
</dbReference>
<dbReference type="OrthoDB" id="408954at2759"/>
<keyword evidence="2" id="KW-0812">Transmembrane</keyword>
<dbReference type="InterPro" id="IPR050307">
    <property type="entry name" value="Sterol_Desaturase_Related"/>
</dbReference>
<dbReference type="AlphaFoldDB" id="A0A1Z5KAH3"/>
<dbReference type="InterPro" id="IPR006694">
    <property type="entry name" value="Fatty_acid_hydroxylase"/>
</dbReference>
<gene>
    <name evidence="7" type="ORF">FisN_33Lh055</name>
</gene>
<dbReference type="Proteomes" id="UP000198406">
    <property type="component" value="Unassembled WGS sequence"/>
</dbReference>
<feature type="region of interest" description="Disordered" evidence="5">
    <location>
        <begin position="1"/>
        <end position="20"/>
    </location>
</feature>
<dbReference type="InParanoid" id="A0A1Z5KAH3"/>
<dbReference type="GO" id="GO:0016020">
    <property type="term" value="C:membrane"/>
    <property type="evidence" value="ECO:0007669"/>
    <property type="project" value="UniProtKB-SubCell"/>
</dbReference>
<keyword evidence="4" id="KW-0472">Membrane</keyword>
<evidence type="ECO:0000313" key="8">
    <source>
        <dbReference type="Proteomes" id="UP000198406"/>
    </source>
</evidence>
<name>A0A1Z5KAH3_FISSO</name>
<dbReference type="Pfam" id="PF04116">
    <property type="entry name" value="FA_hydroxylase"/>
    <property type="match status" value="1"/>
</dbReference>
<sequence>MCQRPEVKKKSSTSSTASTSSSSSVASVEVSVESAKALAPTHSDHKRNTEWDWLIFLGPLLFYKVTPIWSIYAIAITRILVTHIVLSLHYQLVDKDNYLNKLTQKQLQREKDEYLTAFILHMYTQVALQVIFPSMFFSDASVISSCIKETMLAHVVFIEPAYYFVHRWLHVPEIMKKMHGFHHLSIRTLPTTSLVQNFHEHFVYVATFGPAFFAPFLLQGRQHWVAIGVYLVSFDVINMWGHTNVRVRNPIFTHKYSPLKYLFYTPEFHLGHHAYFNANYALFMPIWDYIFGTARHYEKPAPAMLPAKQQDFVFIGHNGGLGHFLTIPELNLYNAYSQYKIYLPLRIEFLIMHAIRHITGLVCQFYYCSRFCIANDYVGRIICLLRTPVDYMTPESYDAINQDMIKLMRTEHQKHGTRYFGLGNLNKMKQLNDGGLEMVKLVEQDEYLKDKNIKIWTGDTMTVASVYNQMLDIPNLQEFYYIGAGGKIGTAVCEKLVRDNPKLKIRIFSRNVVLEHPNISYSSDLSEMADYKIVLVGKILSNAMYSKALKGKKSIRTRYVLDYTVPAMPVAAINQRPENVQHIRIGLLKTGPNNPFLKGPYDVCMSTDENHIVPCHFGCLLNTVEGRETHEVGDIDQEQVDRMWKMTLARGFDNITIDYQ</sequence>
<evidence type="ECO:0000256" key="5">
    <source>
        <dbReference type="SAM" id="MobiDB-lite"/>
    </source>
</evidence>
<reference evidence="7 8" key="1">
    <citation type="journal article" date="2015" name="Plant Cell">
        <title>Oil accumulation by the oleaginous diatom Fistulifera solaris as revealed by the genome and transcriptome.</title>
        <authorList>
            <person name="Tanaka T."/>
            <person name="Maeda Y."/>
            <person name="Veluchamy A."/>
            <person name="Tanaka M."/>
            <person name="Abida H."/>
            <person name="Marechal E."/>
            <person name="Bowler C."/>
            <person name="Muto M."/>
            <person name="Sunaga Y."/>
            <person name="Tanaka M."/>
            <person name="Yoshino T."/>
            <person name="Taniguchi T."/>
            <person name="Fukuda Y."/>
            <person name="Nemoto M."/>
            <person name="Matsumoto M."/>
            <person name="Wong P.S."/>
            <person name="Aburatani S."/>
            <person name="Fujibuchi W."/>
        </authorList>
    </citation>
    <scope>NUCLEOTIDE SEQUENCE [LARGE SCALE GENOMIC DNA]</scope>
    <source>
        <strain evidence="7 8">JPCC DA0580</strain>
    </source>
</reference>
<evidence type="ECO:0000256" key="4">
    <source>
        <dbReference type="ARBA" id="ARBA00023136"/>
    </source>
</evidence>
<comment type="caution">
    <text evidence="7">The sequence shown here is derived from an EMBL/GenBank/DDBJ whole genome shotgun (WGS) entry which is preliminary data.</text>
</comment>
<evidence type="ECO:0000256" key="3">
    <source>
        <dbReference type="ARBA" id="ARBA00022989"/>
    </source>
</evidence>
<feature type="domain" description="Fatty acid hydroxylase" evidence="6">
    <location>
        <begin position="152"/>
        <end position="293"/>
    </location>
</feature>
<evidence type="ECO:0000256" key="2">
    <source>
        <dbReference type="ARBA" id="ARBA00022692"/>
    </source>
</evidence>
<proteinExistence type="predicted"/>
<protein>
    <recommendedName>
        <fullName evidence="6">Fatty acid hydroxylase domain-containing protein</fullName>
    </recommendedName>
</protein>
<comment type="subcellular location">
    <subcellularLocation>
        <location evidence="1">Membrane</location>
    </subcellularLocation>
</comment>
<keyword evidence="8" id="KW-1185">Reference proteome</keyword>
<dbReference type="EMBL" id="BDSP01000197">
    <property type="protein sequence ID" value="GAX23162.1"/>
    <property type="molecule type" value="Genomic_DNA"/>
</dbReference>
<dbReference type="PANTHER" id="PTHR11863">
    <property type="entry name" value="STEROL DESATURASE"/>
    <property type="match status" value="1"/>
</dbReference>
<evidence type="ECO:0000259" key="6">
    <source>
        <dbReference type="Pfam" id="PF04116"/>
    </source>
</evidence>
<evidence type="ECO:0000313" key="7">
    <source>
        <dbReference type="EMBL" id="GAX23162.1"/>
    </source>
</evidence>
<dbReference type="GO" id="GO:0008610">
    <property type="term" value="P:lipid biosynthetic process"/>
    <property type="evidence" value="ECO:0007669"/>
    <property type="project" value="InterPro"/>
</dbReference>
<keyword evidence="3" id="KW-1133">Transmembrane helix</keyword>